<gene>
    <name evidence="9" type="ORF">MKW94_027473</name>
</gene>
<dbReference type="PROSITE" id="PS01187">
    <property type="entry name" value="EGF_CA"/>
    <property type="match status" value="1"/>
</dbReference>
<dbReference type="Pfam" id="PF13947">
    <property type="entry name" value="GUB_WAK_bind"/>
    <property type="match status" value="1"/>
</dbReference>
<keyword evidence="5" id="KW-1015">Disulfide bond</keyword>
<evidence type="ECO:0000313" key="10">
    <source>
        <dbReference type="Proteomes" id="UP001177140"/>
    </source>
</evidence>
<keyword evidence="4" id="KW-0677">Repeat</keyword>
<feature type="signal peptide" evidence="7">
    <location>
        <begin position="1"/>
        <end position="27"/>
    </location>
</feature>
<comment type="caution">
    <text evidence="6">Lacks conserved residue(s) required for the propagation of feature annotation.</text>
</comment>
<dbReference type="GO" id="GO:0016020">
    <property type="term" value="C:membrane"/>
    <property type="evidence" value="ECO:0007669"/>
    <property type="project" value="UniProtKB-SubCell"/>
</dbReference>
<dbReference type="GO" id="GO:0005509">
    <property type="term" value="F:calcium ion binding"/>
    <property type="evidence" value="ECO:0007669"/>
    <property type="project" value="InterPro"/>
</dbReference>
<organism evidence="9 10">
    <name type="scientific">Papaver nudicaule</name>
    <name type="common">Iceland poppy</name>
    <dbReference type="NCBI Taxonomy" id="74823"/>
    <lineage>
        <taxon>Eukaryota</taxon>
        <taxon>Viridiplantae</taxon>
        <taxon>Streptophyta</taxon>
        <taxon>Embryophyta</taxon>
        <taxon>Tracheophyta</taxon>
        <taxon>Spermatophyta</taxon>
        <taxon>Magnoliopsida</taxon>
        <taxon>Ranunculales</taxon>
        <taxon>Papaveraceae</taxon>
        <taxon>Papaveroideae</taxon>
        <taxon>Papaver</taxon>
    </lineage>
</organism>
<dbReference type="GO" id="GO:0030247">
    <property type="term" value="F:polysaccharide binding"/>
    <property type="evidence" value="ECO:0007669"/>
    <property type="project" value="InterPro"/>
</dbReference>
<keyword evidence="2 6" id="KW-0245">EGF-like domain</keyword>
<protein>
    <recommendedName>
        <fullName evidence="8">EGF-like domain-containing protein</fullName>
    </recommendedName>
</protein>
<evidence type="ECO:0000256" key="3">
    <source>
        <dbReference type="ARBA" id="ARBA00022729"/>
    </source>
</evidence>
<dbReference type="CDD" id="cd00054">
    <property type="entry name" value="EGF_CA"/>
    <property type="match status" value="1"/>
</dbReference>
<comment type="caution">
    <text evidence="9">The sequence shown here is derived from an EMBL/GenBank/DDBJ whole genome shotgun (WGS) entry which is preliminary data.</text>
</comment>
<dbReference type="PROSITE" id="PS50026">
    <property type="entry name" value="EGF_3"/>
    <property type="match status" value="1"/>
</dbReference>
<proteinExistence type="predicted"/>
<comment type="subcellular location">
    <subcellularLocation>
        <location evidence="1">Membrane</location>
        <topology evidence="1">Single-pass membrane protein</topology>
    </subcellularLocation>
</comment>
<evidence type="ECO:0000256" key="6">
    <source>
        <dbReference type="PROSITE-ProRule" id="PRU00076"/>
    </source>
</evidence>
<dbReference type="PROSITE" id="PS00010">
    <property type="entry name" value="ASX_HYDROXYL"/>
    <property type="match status" value="1"/>
</dbReference>
<dbReference type="EMBL" id="JAJJMA010333513">
    <property type="protein sequence ID" value="MCL7050945.1"/>
    <property type="molecule type" value="Genomic_DNA"/>
</dbReference>
<accession>A0AA41W0H8</accession>
<dbReference type="SMART" id="SM00181">
    <property type="entry name" value="EGF"/>
    <property type="match status" value="2"/>
</dbReference>
<evidence type="ECO:0000259" key="8">
    <source>
        <dbReference type="PROSITE" id="PS50026"/>
    </source>
</evidence>
<dbReference type="InterPro" id="IPR001881">
    <property type="entry name" value="EGF-like_Ca-bd_dom"/>
</dbReference>
<keyword evidence="3 7" id="KW-0732">Signal</keyword>
<dbReference type="SMART" id="SM00179">
    <property type="entry name" value="EGF_CA"/>
    <property type="match status" value="2"/>
</dbReference>
<evidence type="ECO:0000256" key="4">
    <source>
        <dbReference type="ARBA" id="ARBA00022737"/>
    </source>
</evidence>
<feature type="non-terminal residue" evidence="9">
    <location>
        <position position="1"/>
    </location>
</feature>
<feature type="chain" id="PRO_5041241177" description="EGF-like domain-containing protein" evidence="7">
    <location>
        <begin position="28"/>
        <end position="337"/>
    </location>
</feature>
<dbReference type="InterPro" id="IPR000152">
    <property type="entry name" value="EGF-type_Asp/Asn_hydroxyl_site"/>
</dbReference>
<dbReference type="PANTHER" id="PTHR33491">
    <property type="entry name" value="OSJNBA0016N04.9 PROTEIN"/>
    <property type="match status" value="1"/>
</dbReference>
<keyword evidence="10" id="KW-1185">Reference proteome</keyword>
<evidence type="ECO:0000256" key="1">
    <source>
        <dbReference type="ARBA" id="ARBA00004167"/>
    </source>
</evidence>
<feature type="domain" description="EGF-like" evidence="8">
    <location>
        <begin position="282"/>
        <end position="318"/>
    </location>
</feature>
<dbReference type="InterPro" id="IPR000742">
    <property type="entry name" value="EGF"/>
</dbReference>
<evidence type="ECO:0000313" key="9">
    <source>
        <dbReference type="EMBL" id="MCL7050945.1"/>
    </source>
</evidence>
<dbReference type="InterPro" id="IPR018097">
    <property type="entry name" value="EGF_Ca-bd_CS"/>
</dbReference>
<evidence type="ECO:0000256" key="2">
    <source>
        <dbReference type="ARBA" id="ARBA00022536"/>
    </source>
</evidence>
<dbReference type="AlphaFoldDB" id="A0AA41W0H8"/>
<dbReference type="Gene3D" id="2.10.25.10">
    <property type="entry name" value="Laminin"/>
    <property type="match status" value="2"/>
</dbReference>
<evidence type="ECO:0000256" key="5">
    <source>
        <dbReference type="ARBA" id="ARBA00023157"/>
    </source>
</evidence>
<dbReference type="FunFam" id="2.10.25.10:FF:000038">
    <property type="entry name" value="Fibrillin 2"/>
    <property type="match status" value="1"/>
</dbReference>
<name>A0AA41W0H8_PAPNU</name>
<sequence>MKILKSSSINTTFVLISLLIFISRISANSINECPQKCGSIKIPFPFGIGNHCSLSPFYEISCSNHTPYLVDTDHQILGITNGELRINSTSYVAKDCINQNSTLTHISLPENGPLSVSDSSNVFIAIGCDTVAVITDDKSFTSGCVSLCSSPSSVVNGSCSGIGCCESTVPKGKRYLGLGTSNMYGYKNVSDLYNCSYAFLVEKGSFRFVEKELRNFSETAKDMAMRLDWSIGNYNCSSASGSFICGKNSFCVDSIMGTGYLCNCSEGFTGNPYLNGSKGCQDMDECIDLENYPCVGSARCRNKVPGYQCICPFGSAGDGRKHGSGCKKLYLVIEAVL</sequence>
<dbReference type="SUPFAM" id="SSF57196">
    <property type="entry name" value="EGF/Laminin"/>
    <property type="match status" value="1"/>
</dbReference>
<reference evidence="9" key="1">
    <citation type="submission" date="2022-03" db="EMBL/GenBank/DDBJ databases">
        <title>A functionally conserved STORR gene fusion in Papaver species that diverged 16.8 million years ago.</title>
        <authorList>
            <person name="Catania T."/>
        </authorList>
    </citation>
    <scope>NUCLEOTIDE SEQUENCE</scope>
    <source>
        <strain evidence="9">S-191538</strain>
    </source>
</reference>
<evidence type="ECO:0000256" key="7">
    <source>
        <dbReference type="SAM" id="SignalP"/>
    </source>
</evidence>
<dbReference type="Proteomes" id="UP001177140">
    <property type="component" value="Unassembled WGS sequence"/>
</dbReference>
<dbReference type="InterPro" id="IPR025287">
    <property type="entry name" value="WAK_GUB"/>
</dbReference>